<evidence type="ECO:0000256" key="1">
    <source>
        <dbReference type="SAM" id="MobiDB-lite"/>
    </source>
</evidence>
<proteinExistence type="predicted"/>
<dbReference type="EMBL" id="OX380411">
    <property type="protein sequence ID" value="CAI5383904.1"/>
    <property type="molecule type" value="Genomic_RNA"/>
</dbReference>
<protein>
    <submittedName>
        <fullName evidence="2">Uncharacterized protein</fullName>
    </submittedName>
</protein>
<sequence>MAFKSSISSPSGVGAGGIPAVTFGSSGLRLGGAPIAPASVSRRRQEATLMGDMTGREYMQNVPRQNVKGGGLLSNPVQGTGDNGGLFGHQRLINARESRLRLQDRLRGIDSDELDTLCVSDGMASFIRAMGGEDMMTIRKSQNSGFILRQQVVLRKTEGAGSQEAAHVIETELPAFAPGGPGRLLFGGPVPGTLTGRTTSRPIGPFMDTRRMSRWTDWLGGDKRTLNGLGPAVLGHLDYKMENGSDYTGMFVKGLLYVKAAALAYSWDNVDCYETEAAVPGVQWGTTRRQMMDACMANKVVINTTGMTGSQVRMAQALVGEYPQEAVANEDGDTCIYSNITMPPVQGVLVDEREEIELPDDLIEPPEDMLNTLFTIAVMLDAVEDFAKAARCMEGTAIFLALLPHKELSASLALDCCEPMGINSVMRSQEYPQNSMRPPSNLLALTRVVLADIAYGMDIFNAILYEIENMGLASTDVFRKENLRESRKFRSTLKLMRIHQDGYGGSIQDKLISYKKNHLLAHFGRPISIILPHMADAGRQGTQIAHFNPALAAFSGLYPGANSSGWTEYSWSSKCLLTTKLQPAELEQCNMQRLWAIIAGLVPDRRYGFGGLNLVMMRKLMDVRDMHVEKSGLNGKYELSHTSMAVAGAPRRAVDVQYRGAFGFNPINWEAADQAWAMKQVEINRNWRARQVVISGHVKRLSVDEYARYMKEQGSTTLQWQEALLKAIAAREDEEEARFYVPKGPRGYKTEDDGKGNVFMVDEQGQKFGRLGVRTTTRATTTGIDPRKVIETPGGGLKPASRSRPAELKVPSKPYTPPQPQGIGQRRYQADVDKPGDLDGRVAQLLTTPTAVTQNYGGWIKDDLLRQERSGGRFVDVGGFEEGDANVCGLQVVNAIMQDRGLQPLSMADLRAITDTLPGEMVYDDVIGRVLDEIGLNAWGVRDAVPGERGPIIIPIANHIEGREDVVFAHHGLHFMPFVRNPERSQWPIARQGRLPKFTMGNKRK</sequence>
<name>A0A9C7GX29_9VIRU</name>
<organism evidence="2">
    <name type="scientific">Mesotaenium kramstae alphachyrso-like virus</name>
    <dbReference type="NCBI Taxonomy" id="2933179"/>
    <lineage>
        <taxon>Viruses</taxon>
        <taxon>Riboviria</taxon>
        <taxon>Orthornavirae</taxon>
        <taxon>Duplornaviricota</taxon>
        <taxon>Chrymotiviricetes</taxon>
        <taxon>Ghabrivirales</taxon>
        <taxon>Alphatotivirineae</taxon>
        <taxon>Chrysoviridae</taxon>
    </lineage>
</organism>
<gene>
    <name evidence="2" type="primary">hypothetical protein</name>
</gene>
<evidence type="ECO:0000313" key="2">
    <source>
        <dbReference type="EMBL" id="CAI5383904.1"/>
    </source>
</evidence>
<reference evidence="2" key="1">
    <citation type="submission" date="2022-11" db="EMBL/GenBank/DDBJ databases">
        <authorList>
            <person name="Mifsud CO J."/>
            <person name="Holmes C E."/>
            <person name="Gallagher V R."/>
            <person name="Geoghegan L J."/>
        </authorList>
    </citation>
    <scope>NUCLEOTIDE SEQUENCE</scope>
</reference>
<accession>A0A9C7GX29</accession>
<feature type="region of interest" description="Disordered" evidence="1">
    <location>
        <begin position="781"/>
        <end position="827"/>
    </location>
</feature>